<keyword evidence="3" id="KW-1185">Reference proteome</keyword>
<feature type="compositionally biased region" description="Low complexity" evidence="1">
    <location>
        <begin position="936"/>
        <end position="949"/>
    </location>
</feature>
<feature type="region of interest" description="Disordered" evidence="1">
    <location>
        <begin position="881"/>
        <end position="921"/>
    </location>
</feature>
<accession>B9T8V7</accession>
<dbReference type="AlphaFoldDB" id="B9T8V7"/>
<protein>
    <recommendedName>
        <fullName evidence="4">PEP-CTERM protein-sorting domain-containing protein</fullName>
    </recommendedName>
</protein>
<evidence type="ECO:0000313" key="2">
    <source>
        <dbReference type="EMBL" id="EEF27710.1"/>
    </source>
</evidence>
<feature type="compositionally biased region" description="Basic and acidic residues" evidence="1">
    <location>
        <begin position="904"/>
        <end position="914"/>
    </location>
</feature>
<proteinExistence type="predicted"/>
<feature type="region of interest" description="Disordered" evidence="1">
    <location>
        <begin position="936"/>
        <end position="962"/>
    </location>
</feature>
<dbReference type="eggNOG" id="ENOG502QV0U">
    <property type="taxonomic scope" value="Eukaryota"/>
</dbReference>
<feature type="compositionally biased region" description="Basic and acidic residues" evidence="1">
    <location>
        <begin position="950"/>
        <end position="962"/>
    </location>
</feature>
<dbReference type="InterPro" id="IPR013424">
    <property type="entry name" value="Ice-binding_C"/>
</dbReference>
<dbReference type="CDD" id="cd04486">
    <property type="entry name" value="YhcR_OBF_like"/>
    <property type="match status" value="1"/>
</dbReference>
<reference evidence="3" key="1">
    <citation type="journal article" date="2010" name="Nat. Biotechnol.">
        <title>Draft genome sequence of the oilseed species Ricinus communis.</title>
        <authorList>
            <person name="Chan A.P."/>
            <person name="Crabtree J."/>
            <person name="Zhao Q."/>
            <person name="Lorenzi H."/>
            <person name="Orvis J."/>
            <person name="Puiu D."/>
            <person name="Melake-Berhan A."/>
            <person name="Jones K.M."/>
            <person name="Redman J."/>
            <person name="Chen G."/>
            <person name="Cahoon E.B."/>
            <person name="Gedil M."/>
            <person name="Stanke M."/>
            <person name="Haas B.J."/>
            <person name="Wortman J.R."/>
            <person name="Fraser-Liggett C.M."/>
            <person name="Ravel J."/>
            <person name="Rabinowicz P.D."/>
        </authorList>
    </citation>
    <scope>NUCLEOTIDE SEQUENCE [LARGE SCALE GENOMIC DNA]</scope>
    <source>
        <strain evidence="3">cv. Hale</strain>
    </source>
</reference>
<dbReference type="PANTHER" id="PTHR42834">
    <property type="entry name" value="ENDONUCLEASE/EXONUCLEASE/PHOSPHATASE FAMILY PROTEIN (AFU_ORTHOLOGUE AFUA_3G09210)"/>
    <property type="match status" value="1"/>
</dbReference>
<dbReference type="EMBL" id="EQ975207">
    <property type="protein sequence ID" value="EEF27710.1"/>
    <property type="molecule type" value="Genomic_DNA"/>
</dbReference>
<dbReference type="InParanoid" id="B9T8V7"/>
<dbReference type="NCBIfam" id="NF038129">
    <property type="entry name" value="PEP_NF038129"/>
    <property type="match status" value="1"/>
</dbReference>
<sequence>MVGKSFGNYTAGQPGALAFKRGGWVRTGSGQDSVARQPFKWRRQADAAPPRAVPAIRAVHLSQKLQCRSAQTLARQHAGKLSGVAVHRASFRHLRPHCRRYPTMLAVQATVPARGPVLSGPGPSGPRASMAPRPVFFARTHSRVSATRRGWACRVPHARHPRMPAPRACNSSRSRTMNCGSAGPGLSNTTAALRANGGCADTDNNANDFTAGAPAPRNSASPLNACGVPQQPPIVATCPANLSLAFGINGGADLSATDADGTVNGAAITSAAVPGISLVNFLAASGAGGTATARLSVAASVQAGSYPVTVKFTNDQSQEATCAISVSVAAPAAVSHTIPQIQGPGETSPYAGTVQTTEGVVTAKVGSGFFIQDAEGDGNPQTSDGLFVFTTAANIGTVQVGDKIRISGSITEYTPTGATRSYTEMQNVTAIVKLAGGISVTPTNIQLPYANLGQVEGMLVRFTNPLTVSQLEYLGDRGEVTLSSGRLEIASNRYRPRTAEAIAQAAANQRNQIILDDGIFVTPTVIPYLGEDGSLRAGDTVSGLTGVVDFGAKGGGGAGFKLQPTEAPVFSQDNPRTPPPQLAAGNVKVASANVLNYFTTFTNGTDVDGNTNVGCTLGSSTAKSNCRGADNLNEYMNMFNTSLTLRRSMLALALSACASLATAETFHIELNTSSLSGDGWIDLQFNPGNFSSLTAASVTLSDFVGFGSSSTAQTVGAVSGSLAHGYTISNTDAGGFNDLFHAVNYSGGKIAFNVSFSGAADPTQSASGSAFSVGLYDPSGLTPVGTTDPSGTMVLLNWYAGTTANAGSIVATPLVNSLPTSVTTVSAVPEPSSWALMAAGLAMLGLTSKSAMEIILVKPLCLMHSVSFTGKHYASRPYSRHRKYASDPGTHCAQSGHGGPPDQSRGRCRERHADAGGPAAGFAAAGLESAGAIRPVAGAPAARANAHPQPADHDGHRPLRRT</sequence>
<name>B9T8V7_RICCO</name>
<organism evidence="2 3">
    <name type="scientific">Ricinus communis</name>
    <name type="common">Castor bean</name>
    <dbReference type="NCBI Taxonomy" id="3988"/>
    <lineage>
        <taxon>Eukaryota</taxon>
        <taxon>Viridiplantae</taxon>
        <taxon>Streptophyta</taxon>
        <taxon>Embryophyta</taxon>
        <taxon>Tracheophyta</taxon>
        <taxon>Spermatophyta</taxon>
        <taxon>Magnoliopsida</taxon>
        <taxon>eudicotyledons</taxon>
        <taxon>Gunneridae</taxon>
        <taxon>Pentapetalae</taxon>
        <taxon>rosids</taxon>
        <taxon>fabids</taxon>
        <taxon>Malpighiales</taxon>
        <taxon>Euphorbiaceae</taxon>
        <taxon>Acalyphoideae</taxon>
        <taxon>Acalypheae</taxon>
        <taxon>Ricinus</taxon>
    </lineage>
</organism>
<evidence type="ECO:0000313" key="3">
    <source>
        <dbReference type="Proteomes" id="UP000008311"/>
    </source>
</evidence>
<evidence type="ECO:0008006" key="4">
    <source>
        <dbReference type="Google" id="ProtNLM"/>
    </source>
</evidence>
<dbReference type="PANTHER" id="PTHR42834:SF1">
    <property type="entry name" value="ENDONUCLEASE_EXONUCLEASE_PHOSPHATASE FAMILY PROTEIN (AFU_ORTHOLOGUE AFUA_3G09210)"/>
    <property type="match status" value="1"/>
</dbReference>
<dbReference type="NCBIfam" id="TIGR02595">
    <property type="entry name" value="PEP_CTERM"/>
    <property type="match status" value="1"/>
</dbReference>
<dbReference type="Proteomes" id="UP000008311">
    <property type="component" value="Unassembled WGS sequence"/>
</dbReference>
<evidence type="ECO:0000256" key="1">
    <source>
        <dbReference type="SAM" id="MobiDB-lite"/>
    </source>
</evidence>
<gene>
    <name evidence="2" type="ORF">RCOM_0136370</name>
</gene>
<dbReference type="STRING" id="3988.B9T8V7"/>